<sequence>MNLKTLPQKIVLGEDFTRQFKADVKNPDSLALEKVDFASTNGDTSFIGVADDGTTPGLSRQDVARINQHISNAASQRVRCLLTVQTANLTRANGLIELPLPEKPASSKQNCRLTARGKQMLRKGKK</sequence>
<organism evidence="1 2">
    <name type="scientific">Syntrophorhabdus aromaticivorans</name>
    <dbReference type="NCBI Taxonomy" id="328301"/>
    <lineage>
        <taxon>Bacteria</taxon>
        <taxon>Pseudomonadati</taxon>
        <taxon>Thermodesulfobacteriota</taxon>
        <taxon>Syntrophorhabdia</taxon>
        <taxon>Syntrophorhabdales</taxon>
        <taxon>Syntrophorhabdaceae</taxon>
        <taxon>Syntrophorhabdus</taxon>
    </lineage>
</organism>
<evidence type="ECO:0000313" key="2">
    <source>
        <dbReference type="Proteomes" id="UP000777265"/>
    </source>
</evidence>
<gene>
    <name evidence="1" type="ORF">GXY80_02760</name>
</gene>
<reference evidence="1" key="2">
    <citation type="submission" date="2020-01" db="EMBL/GenBank/DDBJ databases">
        <authorList>
            <person name="Campanaro S."/>
        </authorList>
    </citation>
    <scope>NUCLEOTIDE SEQUENCE</scope>
    <source>
        <strain evidence="1">AS06rmzACSIP_7</strain>
    </source>
</reference>
<evidence type="ECO:0000313" key="1">
    <source>
        <dbReference type="EMBL" id="NLW34391.1"/>
    </source>
</evidence>
<dbReference type="EMBL" id="JAAYEE010000046">
    <property type="protein sequence ID" value="NLW34391.1"/>
    <property type="molecule type" value="Genomic_DNA"/>
</dbReference>
<dbReference type="Gene3D" id="3.30.950.30">
    <property type="entry name" value="Schlafen, AAA domain"/>
    <property type="match status" value="1"/>
</dbReference>
<proteinExistence type="predicted"/>
<reference evidence="1" key="1">
    <citation type="journal article" date="2020" name="Biotechnol. Biofuels">
        <title>New insights from the biogas microbiome by comprehensive genome-resolved metagenomics of nearly 1600 species originating from multiple anaerobic digesters.</title>
        <authorList>
            <person name="Campanaro S."/>
            <person name="Treu L."/>
            <person name="Rodriguez-R L.M."/>
            <person name="Kovalovszki A."/>
            <person name="Ziels R.M."/>
            <person name="Maus I."/>
            <person name="Zhu X."/>
            <person name="Kougias P.G."/>
            <person name="Basile A."/>
            <person name="Luo G."/>
            <person name="Schluter A."/>
            <person name="Konstantinidis K.T."/>
            <person name="Angelidaki I."/>
        </authorList>
    </citation>
    <scope>NUCLEOTIDE SEQUENCE</scope>
    <source>
        <strain evidence="1">AS06rmzACSIP_7</strain>
    </source>
</reference>
<dbReference type="InterPro" id="IPR038461">
    <property type="entry name" value="Schlafen_AlbA_2_dom_sf"/>
</dbReference>
<comment type="caution">
    <text evidence="1">The sequence shown here is derived from an EMBL/GenBank/DDBJ whole genome shotgun (WGS) entry which is preliminary data.</text>
</comment>
<dbReference type="AlphaFoldDB" id="A0A971M3E8"/>
<name>A0A971M3E8_9BACT</name>
<protein>
    <submittedName>
        <fullName evidence="1">Uncharacterized protein</fullName>
    </submittedName>
</protein>
<accession>A0A971M3E8</accession>
<dbReference type="Proteomes" id="UP000777265">
    <property type="component" value="Unassembled WGS sequence"/>
</dbReference>